<name>A0AAD9R7E9_ACRCE</name>
<feature type="domain" description="LIM zinc-binding" evidence="13">
    <location>
        <begin position="10"/>
        <end position="69"/>
    </location>
</feature>
<dbReference type="PROSITE" id="PS50023">
    <property type="entry name" value="LIM_DOMAIN_2"/>
    <property type="match status" value="2"/>
</dbReference>
<evidence type="ECO:0000259" key="13">
    <source>
        <dbReference type="PROSITE" id="PS50023"/>
    </source>
</evidence>
<dbReference type="CDD" id="cd09375">
    <property type="entry name" value="LIM2_Lhx1_Lhx5"/>
    <property type="match status" value="1"/>
</dbReference>
<feature type="compositionally biased region" description="Polar residues" evidence="12">
    <location>
        <begin position="249"/>
        <end position="261"/>
    </location>
</feature>
<dbReference type="SUPFAM" id="SSF57716">
    <property type="entry name" value="Glucocorticoid receptor-like (DNA-binding domain)"/>
    <property type="match status" value="2"/>
</dbReference>
<reference evidence="15" key="2">
    <citation type="journal article" date="2023" name="Science">
        <title>Genomic signatures of disease resistance in endangered staghorn corals.</title>
        <authorList>
            <person name="Vollmer S.V."/>
            <person name="Selwyn J.D."/>
            <person name="Despard B.A."/>
            <person name="Roesel C.L."/>
        </authorList>
    </citation>
    <scope>NUCLEOTIDE SEQUENCE</scope>
    <source>
        <strain evidence="15">K2</strain>
    </source>
</reference>
<evidence type="ECO:0000256" key="1">
    <source>
        <dbReference type="ARBA" id="ARBA00004123"/>
    </source>
</evidence>
<dbReference type="GO" id="GO:0000981">
    <property type="term" value="F:DNA-binding transcription factor activity, RNA polymerase II-specific"/>
    <property type="evidence" value="ECO:0007669"/>
    <property type="project" value="InterPro"/>
</dbReference>
<dbReference type="SMART" id="SM00132">
    <property type="entry name" value="LIM"/>
    <property type="match status" value="2"/>
</dbReference>
<dbReference type="PANTHER" id="PTHR24208:SF105">
    <property type="entry name" value="DLIM1"/>
    <property type="match status" value="1"/>
</dbReference>
<feature type="domain" description="LIM zinc-binding" evidence="13">
    <location>
        <begin position="70"/>
        <end position="132"/>
    </location>
</feature>
<dbReference type="InterPro" id="IPR001356">
    <property type="entry name" value="HD"/>
</dbReference>
<dbReference type="CDD" id="cd09367">
    <property type="entry name" value="LIM1_Lhx1_Lhx5"/>
    <property type="match status" value="1"/>
</dbReference>
<evidence type="ECO:0000259" key="14">
    <source>
        <dbReference type="PROSITE" id="PS50071"/>
    </source>
</evidence>
<comment type="subcellular location">
    <subcellularLocation>
        <location evidence="1 9 11">Nucleus</location>
    </subcellularLocation>
</comment>
<evidence type="ECO:0000313" key="16">
    <source>
        <dbReference type="Proteomes" id="UP001249851"/>
    </source>
</evidence>
<evidence type="ECO:0000256" key="2">
    <source>
        <dbReference type="ARBA" id="ARBA00022723"/>
    </source>
</evidence>
<evidence type="ECO:0000256" key="8">
    <source>
        <dbReference type="ARBA" id="ARBA00023242"/>
    </source>
</evidence>
<reference evidence="15" key="1">
    <citation type="journal article" date="2023" name="G3 (Bethesda)">
        <title>Whole genome assembly and annotation of the endangered Caribbean coral Acropora cervicornis.</title>
        <authorList>
            <person name="Selwyn J.D."/>
            <person name="Vollmer S.V."/>
        </authorList>
    </citation>
    <scope>NUCLEOTIDE SEQUENCE</scope>
    <source>
        <strain evidence="15">K2</strain>
    </source>
</reference>
<evidence type="ECO:0000256" key="6">
    <source>
        <dbReference type="ARBA" id="ARBA00023125"/>
    </source>
</evidence>
<dbReference type="GO" id="GO:0000977">
    <property type="term" value="F:RNA polymerase II transcription regulatory region sequence-specific DNA binding"/>
    <property type="evidence" value="ECO:0007669"/>
    <property type="project" value="TreeGrafter"/>
</dbReference>
<dbReference type="PROSITE" id="PS00027">
    <property type="entry name" value="HOMEOBOX_1"/>
    <property type="match status" value="1"/>
</dbReference>
<proteinExistence type="predicted"/>
<keyword evidence="4 10" id="KW-0862">Zinc</keyword>
<dbReference type="InterPro" id="IPR049618">
    <property type="entry name" value="Lhx1/5_LIM1"/>
</dbReference>
<feature type="domain" description="Homeobox" evidence="14">
    <location>
        <begin position="158"/>
        <end position="218"/>
    </location>
</feature>
<evidence type="ECO:0000256" key="12">
    <source>
        <dbReference type="SAM" id="MobiDB-lite"/>
    </source>
</evidence>
<dbReference type="InterPro" id="IPR001781">
    <property type="entry name" value="Znf_LIM"/>
</dbReference>
<keyword evidence="6 9" id="KW-0238">DNA-binding</keyword>
<keyword evidence="16" id="KW-1185">Reference proteome</keyword>
<dbReference type="EMBL" id="JARQWQ010000001">
    <property type="protein sequence ID" value="KAK2574240.1"/>
    <property type="molecule type" value="Genomic_DNA"/>
</dbReference>
<dbReference type="FunFam" id="1.10.10.60:FF:000075">
    <property type="entry name" value="LIM/homeobox protein Lhx1"/>
    <property type="match status" value="1"/>
</dbReference>
<evidence type="ECO:0000256" key="7">
    <source>
        <dbReference type="ARBA" id="ARBA00023155"/>
    </source>
</evidence>
<dbReference type="FunFam" id="2.10.110.10:FF:000006">
    <property type="entry name" value="LIM homeobox transcription factor 1-beta"/>
    <property type="match status" value="1"/>
</dbReference>
<keyword evidence="7 9" id="KW-0371">Homeobox</keyword>
<dbReference type="GO" id="GO:0005634">
    <property type="term" value="C:nucleus"/>
    <property type="evidence" value="ECO:0007669"/>
    <property type="project" value="UniProtKB-SubCell"/>
</dbReference>
<evidence type="ECO:0000256" key="4">
    <source>
        <dbReference type="ARBA" id="ARBA00022833"/>
    </source>
</evidence>
<keyword evidence="8 9" id="KW-0539">Nucleus</keyword>
<gene>
    <name evidence="15" type="ORF">P5673_000379</name>
</gene>
<dbReference type="SUPFAM" id="SSF46689">
    <property type="entry name" value="Homeodomain-like"/>
    <property type="match status" value="1"/>
</dbReference>
<keyword evidence="2 10" id="KW-0479">Metal-binding</keyword>
<evidence type="ECO:0000256" key="5">
    <source>
        <dbReference type="ARBA" id="ARBA00023038"/>
    </source>
</evidence>
<comment type="caution">
    <text evidence="15">The sequence shown here is derived from an EMBL/GenBank/DDBJ whole genome shotgun (WGS) entry which is preliminary data.</text>
</comment>
<dbReference type="PROSITE" id="PS50071">
    <property type="entry name" value="HOMEOBOX_2"/>
    <property type="match status" value="1"/>
</dbReference>
<organism evidence="15 16">
    <name type="scientific">Acropora cervicornis</name>
    <name type="common">Staghorn coral</name>
    <dbReference type="NCBI Taxonomy" id="6130"/>
    <lineage>
        <taxon>Eukaryota</taxon>
        <taxon>Metazoa</taxon>
        <taxon>Cnidaria</taxon>
        <taxon>Anthozoa</taxon>
        <taxon>Hexacorallia</taxon>
        <taxon>Scleractinia</taxon>
        <taxon>Astrocoeniina</taxon>
        <taxon>Acroporidae</taxon>
        <taxon>Acropora</taxon>
    </lineage>
</organism>
<dbReference type="GO" id="GO:0030182">
    <property type="term" value="P:neuron differentiation"/>
    <property type="evidence" value="ECO:0007669"/>
    <property type="project" value="TreeGrafter"/>
</dbReference>
<dbReference type="Gene3D" id="2.10.110.10">
    <property type="entry name" value="Cysteine Rich Protein"/>
    <property type="match status" value="2"/>
</dbReference>
<evidence type="ECO:0000313" key="15">
    <source>
        <dbReference type="EMBL" id="KAK2574240.1"/>
    </source>
</evidence>
<dbReference type="AlphaFoldDB" id="A0AAD9R7E9"/>
<evidence type="ECO:0000256" key="3">
    <source>
        <dbReference type="ARBA" id="ARBA00022737"/>
    </source>
</evidence>
<dbReference type="InterPro" id="IPR017970">
    <property type="entry name" value="Homeobox_CS"/>
</dbReference>
<protein>
    <submittedName>
        <fullName evidence="15">LIM/homeobox protein Lhx1</fullName>
    </submittedName>
</protein>
<dbReference type="GO" id="GO:0008270">
    <property type="term" value="F:zinc ion binding"/>
    <property type="evidence" value="ECO:0007669"/>
    <property type="project" value="InterPro"/>
</dbReference>
<evidence type="ECO:0000256" key="10">
    <source>
        <dbReference type="PROSITE-ProRule" id="PRU00125"/>
    </source>
</evidence>
<accession>A0AAD9R7E9</accession>
<evidence type="ECO:0000256" key="11">
    <source>
        <dbReference type="RuleBase" id="RU000682"/>
    </source>
</evidence>
<dbReference type="Pfam" id="PF00412">
    <property type="entry name" value="LIM"/>
    <property type="match status" value="2"/>
</dbReference>
<keyword evidence="3" id="KW-0677">Repeat</keyword>
<dbReference type="PANTHER" id="PTHR24208">
    <property type="entry name" value="LIM/HOMEOBOX PROTEIN LHX"/>
    <property type="match status" value="1"/>
</dbReference>
<feature type="DNA-binding region" description="Homeobox" evidence="9">
    <location>
        <begin position="160"/>
        <end position="219"/>
    </location>
</feature>
<dbReference type="Pfam" id="PF00046">
    <property type="entry name" value="Homeodomain"/>
    <property type="match status" value="1"/>
</dbReference>
<sequence length="384" mass="43012">MKAQICSMVQQCAGCELPISDKFLLKVLDRLWHIKCVHCHDCKSALTNKCFSREGKLFCKNDFYRRYGTKCAGCCLGISPNDMVRRAKHLVFHVKCFNCSTCNRQILTGDELYYVGDSKFVCKEDYYQSRLPAKSDSDSEEKDLSYGLDEDFDIALGTKRRGPRTTIKAKQLEALKATFAATPKPSRNIREKLAQETGLNMRVIQVWFQNRRSKERRLKQQGVSQPNGAANRAVRSGRRSRRARGENLGNETAPNSEQSINTSHINYSGKRVGSLWLYDGDYIIQASQNAHFPTATFDDFYMKADPSLLADVPTTLDNSQMLHNTGFNNQAIGMLPNSVNDGSPGMQISNCAMGQNTNCVIYETTAATAGRPVHNTIPSAAEVW</sequence>
<dbReference type="Proteomes" id="UP001249851">
    <property type="component" value="Unassembled WGS sequence"/>
</dbReference>
<feature type="region of interest" description="Disordered" evidence="12">
    <location>
        <begin position="215"/>
        <end position="261"/>
    </location>
</feature>
<dbReference type="CDD" id="cd00086">
    <property type="entry name" value="homeodomain"/>
    <property type="match status" value="1"/>
</dbReference>
<evidence type="ECO:0000256" key="9">
    <source>
        <dbReference type="PROSITE-ProRule" id="PRU00108"/>
    </source>
</evidence>
<keyword evidence="5 10" id="KW-0440">LIM domain</keyword>
<dbReference type="InterPro" id="IPR049619">
    <property type="entry name" value="Lhx1/5_LIM2"/>
</dbReference>
<dbReference type="FunFam" id="2.10.110.10:FF:000032">
    <property type="entry name" value="LIM/homeobox protein Lhx3"/>
    <property type="match status" value="1"/>
</dbReference>
<dbReference type="SMART" id="SM00389">
    <property type="entry name" value="HOX"/>
    <property type="match status" value="1"/>
</dbReference>
<dbReference type="Gene3D" id="1.10.10.60">
    <property type="entry name" value="Homeodomain-like"/>
    <property type="match status" value="1"/>
</dbReference>
<dbReference type="PROSITE" id="PS00478">
    <property type="entry name" value="LIM_DOMAIN_1"/>
    <property type="match status" value="2"/>
</dbReference>
<dbReference type="InterPro" id="IPR050453">
    <property type="entry name" value="LIM_Homeobox_TF"/>
</dbReference>
<dbReference type="InterPro" id="IPR009057">
    <property type="entry name" value="Homeodomain-like_sf"/>
</dbReference>